<evidence type="ECO:0000313" key="2">
    <source>
        <dbReference type="EMBL" id="CAG8603761.1"/>
    </source>
</evidence>
<keyword evidence="1" id="KW-1133">Transmembrane helix</keyword>
<feature type="non-terminal residue" evidence="2">
    <location>
        <position position="1"/>
    </location>
</feature>
<proteinExistence type="predicted"/>
<dbReference type="EMBL" id="CAJVPV010006356">
    <property type="protein sequence ID" value="CAG8603761.1"/>
    <property type="molecule type" value="Genomic_DNA"/>
</dbReference>
<keyword evidence="1" id="KW-0812">Transmembrane</keyword>
<feature type="transmembrane region" description="Helical" evidence="1">
    <location>
        <begin position="83"/>
        <end position="105"/>
    </location>
</feature>
<reference evidence="2" key="1">
    <citation type="submission" date="2021-06" db="EMBL/GenBank/DDBJ databases">
        <authorList>
            <person name="Kallberg Y."/>
            <person name="Tangrot J."/>
            <person name="Rosling A."/>
        </authorList>
    </citation>
    <scope>NUCLEOTIDE SEQUENCE</scope>
    <source>
        <strain evidence="2">CL551</strain>
    </source>
</reference>
<dbReference type="AlphaFoldDB" id="A0A9N9CJ90"/>
<protein>
    <submittedName>
        <fullName evidence="2">5167_t:CDS:1</fullName>
    </submittedName>
</protein>
<organism evidence="2 3">
    <name type="scientific">Acaulospora morrowiae</name>
    <dbReference type="NCBI Taxonomy" id="94023"/>
    <lineage>
        <taxon>Eukaryota</taxon>
        <taxon>Fungi</taxon>
        <taxon>Fungi incertae sedis</taxon>
        <taxon>Mucoromycota</taxon>
        <taxon>Glomeromycotina</taxon>
        <taxon>Glomeromycetes</taxon>
        <taxon>Diversisporales</taxon>
        <taxon>Acaulosporaceae</taxon>
        <taxon>Acaulospora</taxon>
    </lineage>
</organism>
<feature type="transmembrane region" description="Helical" evidence="1">
    <location>
        <begin position="50"/>
        <end position="77"/>
    </location>
</feature>
<keyword evidence="1" id="KW-0472">Membrane</keyword>
<dbReference type="Proteomes" id="UP000789342">
    <property type="component" value="Unassembled WGS sequence"/>
</dbReference>
<accession>A0A9N9CJ90</accession>
<evidence type="ECO:0000313" key="3">
    <source>
        <dbReference type="Proteomes" id="UP000789342"/>
    </source>
</evidence>
<name>A0A9N9CJ90_9GLOM</name>
<gene>
    <name evidence="2" type="ORF">AMORRO_LOCUS7896</name>
</gene>
<keyword evidence="3" id="KW-1185">Reference proteome</keyword>
<evidence type="ECO:0000256" key="1">
    <source>
        <dbReference type="SAM" id="Phobius"/>
    </source>
</evidence>
<comment type="caution">
    <text evidence="2">The sequence shown here is derived from an EMBL/GenBank/DDBJ whole genome shotgun (WGS) entry which is preliminary data.</text>
</comment>
<dbReference type="OrthoDB" id="2371309at2759"/>
<feature type="transmembrane region" description="Helical" evidence="1">
    <location>
        <begin position="17"/>
        <end position="38"/>
    </location>
</feature>
<sequence>MWCDNCLLLFPLRSGAMVLSVIMMIYQIGGGIFLFLYGDFFFFHYMEPKIYGAYAMIQAFMSLIATIGFSIISFTIASSLVCFYPFLVILGAVRAGIMSWSLVYYKERIIWECDNGGTKWVDPSTITTTTDTTSDPTLMPPVVCRTGVDNFNALITTGLCIDFILM</sequence>